<feature type="transmembrane region" description="Helical" evidence="1">
    <location>
        <begin position="278"/>
        <end position="296"/>
    </location>
</feature>
<evidence type="ECO:0000259" key="2">
    <source>
        <dbReference type="Pfam" id="PF04235"/>
    </source>
</evidence>
<dbReference type="InterPro" id="IPR052529">
    <property type="entry name" value="Bact_Transport_Assoc"/>
</dbReference>
<name>A0A9X3WCW1_9BACI</name>
<feature type="transmembrane region" description="Helical" evidence="1">
    <location>
        <begin position="344"/>
        <end position="365"/>
    </location>
</feature>
<feature type="transmembrane region" description="Helical" evidence="1">
    <location>
        <begin position="124"/>
        <end position="139"/>
    </location>
</feature>
<feature type="transmembrane region" description="Helical" evidence="1">
    <location>
        <begin position="24"/>
        <end position="45"/>
    </location>
</feature>
<dbReference type="InterPro" id="IPR007349">
    <property type="entry name" value="DUF418"/>
</dbReference>
<feature type="transmembrane region" description="Helical" evidence="1">
    <location>
        <begin position="99"/>
        <end position="118"/>
    </location>
</feature>
<keyword evidence="1" id="KW-0472">Membrane</keyword>
<feature type="transmembrane region" description="Helical" evidence="1">
    <location>
        <begin position="248"/>
        <end position="266"/>
    </location>
</feature>
<evidence type="ECO:0000313" key="4">
    <source>
        <dbReference type="Proteomes" id="UP001145069"/>
    </source>
</evidence>
<dbReference type="Proteomes" id="UP001145069">
    <property type="component" value="Unassembled WGS sequence"/>
</dbReference>
<proteinExistence type="predicted"/>
<comment type="caution">
    <text evidence="3">The sequence shown here is derived from an EMBL/GenBank/DDBJ whole genome shotgun (WGS) entry which is preliminary data.</text>
</comment>
<keyword evidence="4" id="KW-1185">Reference proteome</keyword>
<feature type="transmembrane region" description="Helical" evidence="1">
    <location>
        <begin position="209"/>
        <end position="228"/>
    </location>
</feature>
<dbReference type="PANTHER" id="PTHR30590:SF2">
    <property type="entry name" value="INNER MEMBRANE PROTEIN"/>
    <property type="match status" value="1"/>
</dbReference>
<feature type="transmembrane region" description="Helical" evidence="1">
    <location>
        <begin position="65"/>
        <end position="87"/>
    </location>
</feature>
<keyword evidence="1" id="KW-0812">Transmembrane</keyword>
<sequence>MQKINGPLSDTNDRLAWIDAARGFAILGIFMVNVPAFNAPFFLYGGEKEYFSSSIDYMTQSFIDIFFQASFYTLFSFLFGFGIQMLIDRLSTRTAKINTFIFRRLFVLLCFGLIHAFLLWHGDILLSYGLIGMFLFLFFKRTNRTLTLWAFSLLLIPAGLYTYLLYQFRDQLDVVDNQAISQAFANYGQGTYIEVLQQNYQDWANTNTVFGYFFLICTLLPLFLLGMVFARKRWLHDVEVNKTVLKRLWIITLVLFIVGKAGPYLVGNPTWLSFPQDIIGGTASAIFYIISLTLLYQKRNLQRYLVPFTYVGRMSLSNYILQSVISFWLFYSVGLGLYGKVSPFGSVIIVLVIYCFQILASKWWMKRYKFGPLEWLWRVLMYGQNFAIKRMVKRG</sequence>
<dbReference type="RefSeq" id="WP_272446304.1">
    <property type="nucleotide sequence ID" value="NZ_JAMQKC010000007.1"/>
</dbReference>
<keyword evidence="1" id="KW-1133">Transmembrane helix</keyword>
<feature type="transmembrane region" description="Helical" evidence="1">
    <location>
        <begin position="316"/>
        <end position="338"/>
    </location>
</feature>
<evidence type="ECO:0000313" key="3">
    <source>
        <dbReference type="EMBL" id="MDC3417237.1"/>
    </source>
</evidence>
<evidence type="ECO:0000256" key="1">
    <source>
        <dbReference type="SAM" id="Phobius"/>
    </source>
</evidence>
<dbReference type="Pfam" id="PF04235">
    <property type="entry name" value="DUF418"/>
    <property type="match status" value="1"/>
</dbReference>
<feature type="transmembrane region" description="Helical" evidence="1">
    <location>
        <begin position="146"/>
        <end position="166"/>
    </location>
</feature>
<dbReference type="AlphaFoldDB" id="A0A9X3WCW1"/>
<accession>A0A9X3WCW1</accession>
<reference evidence="3" key="1">
    <citation type="submission" date="2022-06" db="EMBL/GenBank/DDBJ databases">
        <title>Aquibacillus sp. a new bacterium isolated from soil saline samples.</title>
        <authorList>
            <person name="Galisteo C."/>
            <person name="De La Haba R."/>
            <person name="Sanchez-Porro C."/>
            <person name="Ventosa A."/>
        </authorList>
    </citation>
    <scope>NUCLEOTIDE SEQUENCE</scope>
    <source>
        <strain evidence="3">3ASR75-54</strain>
    </source>
</reference>
<organism evidence="3 4">
    <name type="scientific">Aquibacillus salsiterrae</name>
    <dbReference type="NCBI Taxonomy" id="2950439"/>
    <lineage>
        <taxon>Bacteria</taxon>
        <taxon>Bacillati</taxon>
        <taxon>Bacillota</taxon>
        <taxon>Bacilli</taxon>
        <taxon>Bacillales</taxon>
        <taxon>Bacillaceae</taxon>
        <taxon>Aquibacillus</taxon>
    </lineage>
</organism>
<feature type="domain" description="DUF418" evidence="2">
    <location>
        <begin position="229"/>
        <end position="383"/>
    </location>
</feature>
<dbReference type="EMBL" id="JAMQKC010000007">
    <property type="protein sequence ID" value="MDC3417237.1"/>
    <property type="molecule type" value="Genomic_DNA"/>
</dbReference>
<protein>
    <submittedName>
        <fullName evidence="3">DUF418 domain-containing protein</fullName>
    </submittedName>
</protein>
<gene>
    <name evidence="3" type="ORF">NC799_09960</name>
</gene>
<dbReference type="PANTHER" id="PTHR30590">
    <property type="entry name" value="INNER MEMBRANE PROTEIN"/>
    <property type="match status" value="1"/>
</dbReference>